<dbReference type="InterPro" id="IPR011009">
    <property type="entry name" value="Kinase-like_dom_sf"/>
</dbReference>
<dbReference type="GO" id="GO:0008353">
    <property type="term" value="F:RNA polymerase II CTD heptapeptide repeat kinase activity"/>
    <property type="evidence" value="ECO:0007669"/>
    <property type="project" value="UniProtKB-EC"/>
</dbReference>
<name>B4FYS9_MAIZE</name>
<evidence type="ECO:0000256" key="5">
    <source>
        <dbReference type="ARBA" id="ARBA00022840"/>
    </source>
</evidence>
<dbReference type="PROSITE" id="PS50011">
    <property type="entry name" value="PROTEIN_KINASE_DOM"/>
    <property type="match status" value="1"/>
</dbReference>
<protein>
    <recommendedName>
        <fullName evidence="2">[RNA-polymerase]-subunit kinase</fullName>
        <ecNumber evidence="2">2.7.11.23</ecNumber>
    </recommendedName>
</protein>
<dbReference type="Gene3D" id="3.40.50.720">
    <property type="entry name" value="NAD(P)-binding Rossmann-like Domain"/>
    <property type="match status" value="2"/>
</dbReference>
<dbReference type="EMBL" id="BT042267">
    <property type="protein sequence ID" value="ACF87272.1"/>
    <property type="molecule type" value="mRNA"/>
</dbReference>
<proteinExistence type="evidence at transcript level"/>
<dbReference type="Gene3D" id="1.10.510.10">
    <property type="entry name" value="Transferase(Phosphotransferase) domain 1"/>
    <property type="match status" value="1"/>
</dbReference>
<dbReference type="SUPFAM" id="SSF56112">
    <property type="entry name" value="Protein kinase-like (PK-like)"/>
    <property type="match status" value="1"/>
</dbReference>
<sequence>MSHLLERETDIAVLPHSDQRDGVEARLILRGCTPASFTVASIGPNNEISGAVPPDALAKAAPALFASRAPRPSLKYLELLLPAEIGSDHIELPTAATARHIVAQVTGSNMVSVAEGQLRCALVITHNFLSGHHQAVSKEWDVVAFAHPVCNLEEKTVDTICTGQIEHLLQQYLKPSPTLIGAKVVLDEMQQSNWRSPGRFLDVNICLIKCYMQQLFVGLQHCHERGILHQDIKGSNLLIDYPDIPPCNNGVGSTMQDLAHAIGNTEVRPIPWPSFSFSPIGLASLLALESIAVVGGRCVLQKSAKLRLSIG</sequence>
<keyword evidence="4" id="KW-0547">Nucleotide-binding</keyword>
<comment type="similarity">
    <text evidence="1">Belongs to the protein kinase superfamily. CMGC Ser/Thr protein kinase family. CDC2/CDKX subfamily.</text>
</comment>
<comment type="catalytic activity">
    <reaction evidence="6">
        <text>[DNA-directed RNA polymerase] + ATP = phospho-[DNA-directed RNA polymerase] + ADP + H(+)</text>
        <dbReference type="Rhea" id="RHEA:10216"/>
        <dbReference type="Rhea" id="RHEA-COMP:11321"/>
        <dbReference type="Rhea" id="RHEA-COMP:11322"/>
        <dbReference type="ChEBI" id="CHEBI:15378"/>
        <dbReference type="ChEBI" id="CHEBI:30616"/>
        <dbReference type="ChEBI" id="CHEBI:43176"/>
        <dbReference type="ChEBI" id="CHEBI:68546"/>
        <dbReference type="ChEBI" id="CHEBI:456216"/>
        <dbReference type="EC" id="2.7.11.23"/>
    </reaction>
</comment>
<evidence type="ECO:0000256" key="4">
    <source>
        <dbReference type="ARBA" id="ARBA00022741"/>
    </source>
</evidence>
<dbReference type="Pfam" id="PF00069">
    <property type="entry name" value="Pkinase"/>
    <property type="match status" value="1"/>
</dbReference>
<dbReference type="SUPFAM" id="SSF52283">
    <property type="entry name" value="Formate/glycerate dehydrogenase catalytic domain-like"/>
    <property type="match status" value="1"/>
</dbReference>
<evidence type="ECO:0000256" key="2">
    <source>
        <dbReference type="ARBA" id="ARBA00012409"/>
    </source>
</evidence>
<evidence type="ECO:0000313" key="8">
    <source>
        <dbReference type="EMBL" id="ACF87272.1"/>
    </source>
</evidence>
<evidence type="ECO:0000259" key="7">
    <source>
        <dbReference type="PROSITE" id="PS50011"/>
    </source>
</evidence>
<dbReference type="AlphaFoldDB" id="B4FYS9"/>
<evidence type="ECO:0000256" key="1">
    <source>
        <dbReference type="ARBA" id="ARBA00006485"/>
    </source>
</evidence>
<feature type="domain" description="Protein kinase" evidence="7">
    <location>
        <begin position="74"/>
        <end position="311"/>
    </location>
</feature>
<dbReference type="InterPro" id="IPR000719">
    <property type="entry name" value="Prot_kinase_dom"/>
</dbReference>
<evidence type="ECO:0000256" key="6">
    <source>
        <dbReference type="ARBA" id="ARBA00049280"/>
    </source>
</evidence>
<evidence type="ECO:0000256" key="3">
    <source>
        <dbReference type="ARBA" id="ARBA00022553"/>
    </source>
</evidence>
<dbReference type="GO" id="GO:0005524">
    <property type="term" value="F:ATP binding"/>
    <property type="evidence" value="ECO:0007669"/>
    <property type="project" value="UniProtKB-KW"/>
</dbReference>
<dbReference type="PROSITE" id="PS00108">
    <property type="entry name" value="PROTEIN_KINASE_ST"/>
    <property type="match status" value="1"/>
</dbReference>
<dbReference type="PANTHER" id="PTHR24056">
    <property type="entry name" value="CELL DIVISION PROTEIN KINASE"/>
    <property type="match status" value="1"/>
</dbReference>
<organism evidence="8">
    <name type="scientific">Zea mays</name>
    <name type="common">Maize</name>
    <dbReference type="NCBI Taxonomy" id="4577"/>
    <lineage>
        <taxon>Eukaryota</taxon>
        <taxon>Viridiplantae</taxon>
        <taxon>Streptophyta</taxon>
        <taxon>Embryophyta</taxon>
        <taxon>Tracheophyta</taxon>
        <taxon>Spermatophyta</taxon>
        <taxon>Magnoliopsida</taxon>
        <taxon>Liliopsida</taxon>
        <taxon>Poales</taxon>
        <taxon>Poaceae</taxon>
        <taxon>PACMAD clade</taxon>
        <taxon>Panicoideae</taxon>
        <taxon>Andropogonodae</taxon>
        <taxon>Andropogoneae</taxon>
        <taxon>Tripsacinae</taxon>
        <taxon>Zea</taxon>
    </lineage>
</organism>
<dbReference type="InterPro" id="IPR008271">
    <property type="entry name" value="Ser/Thr_kinase_AS"/>
</dbReference>
<keyword evidence="5" id="KW-0067">ATP-binding</keyword>
<reference evidence="8" key="1">
    <citation type="journal article" date="2009" name="PLoS Genet.">
        <title>Sequencing, mapping, and analysis of 27,455 maize full-length cDNAs.</title>
        <authorList>
            <person name="Soderlund C."/>
            <person name="Descour A."/>
            <person name="Kudrna D."/>
            <person name="Bomhoff M."/>
            <person name="Boyd L."/>
            <person name="Currie J."/>
            <person name="Angelova A."/>
            <person name="Collura K."/>
            <person name="Wissotski M."/>
            <person name="Ashley E."/>
            <person name="Morrow D."/>
            <person name="Fernandes J."/>
            <person name="Walbot V."/>
            <person name="Yu Y."/>
        </authorList>
    </citation>
    <scope>NUCLEOTIDE SEQUENCE</scope>
    <source>
        <strain evidence="8">B73</strain>
    </source>
</reference>
<dbReference type="InterPro" id="IPR050108">
    <property type="entry name" value="CDK"/>
</dbReference>
<keyword evidence="3" id="KW-0597">Phosphoprotein</keyword>
<accession>B4FYS9</accession>
<dbReference type="EC" id="2.7.11.23" evidence="2"/>
<dbReference type="PANTHER" id="PTHR24056:SF221">
    <property type="entry name" value="OS02G0304500 PROTEIN"/>
    <property type="match status" value="1"/>
</dbReference>